<name>L1L2M1_9ACTN</name>
<proteinExistence type="predicted"/>
<organism evidence="1 2">
    <name type="scientific">Streptomyces ipomoeae 91-03</name>
    <dbReference type="NCBI Taxonomy" id="698759"/>
    <lineage>
        <taxon>Bacteria</taxon>
        <taxon>Bacillati</taxon>
        <taxon>Actinomycetota</taxon>
        <taxon>Actinomycetes</taxon>
        <taxon>Kitasatosporales</taxon>
        <taxon>Streptomycetaceae</taxon>
        <taxon>Streptomyces</taxon>
    </lineage>
</organism>
<dbReference type="EMBL" id="AEJC01000191">
    <property type="protein sequence ID" value="EKX66848.1"/>
    <property type="molecule type" value="Genomic_DNA"/>
</dbReference>
<evidence type="ECO:0000313" key="2">
    <source>
        <dbReference type="Proteomes" id="UP000010411"/>
    </source>
</evidence>
<comment type="caution">
    <text evidence="1">The sequence shown here is derived from an EMBL/GenBank/DDBJ whole genome shotgun (WGS) entry which is preliminary data.</text>
</comment>
<accession>L1L2M1</accession>
<keyword evidence="2" id="KW-1185">Reference proteome</keyword>
<dbReference type="Proteomes" id="UP000010411">
    <property type="component" value="Unassembled WGS sequence"/>
</dbReference>
<reference evidence="1 2" key="1">
    <citation type="submission" date="2012-11" db="EMBL/GenBank/DDBJ databases">
        <authorList>
            <person name="Huguet-Tapia J.C."/>
            <person name="Durkin A.S."/>
            <person name="Pettis G.S."/>
            <person name="Badger J.H."/>
        </authorList>
    </citation>
    <scope>NUCLEOTIDE SEQUENCE [LARGE SCALE GENOMIC DNA]</scope>
    <source>
        <strain evidence="1 2">91-03</strain>
    </source>
</reference>
<evidence type="ECO:0000313" key="1">
    <source>
        <dbReference type="EMBL" id="EKX66848.1"/>
    </source>
</evidence>
<sequence>MLAFLRSSRAYVVGTACALPLFRVSRRGFVYLIKGNFQG</sequence>
<dbReference type="AlphaFoldDB" id="L1L2M1"/>
<gene>
    <name evidence="1" type="ORF">STRIP9103_05369</name>
</gene>
<protein>
    <submittedName>
        <fullName evidence="1">Uncharacterized protein</fullName>
    </submittedName>
</protein>